<name>A0ABZ1VJ17_9ACTN</name>
<evidence type="ECO:0000313" key="2">
    <source>
        <dbReference type="EMBL" id="WUS22064.1"/>
    </source>
</evidence>
<evidence type="ECO:0000313" key="3">
    <source>
        <dbReference type="Proteomes" id="UP001432292"/>
    </source>
</evidence>
<keyword evidence="1" id="KW-1133">Transmembrane helix</keyword>
<protein>
    <submittedName>
        <fullName evidence="2">Uncharacterized protein</fullName>
    </submittedName>
</protein>
<keyword evidence="3" id="KW-1185">Reference proteome</keyword>
<dbReference type="EMBL" id="CP108473">
    <property type="protein sequence ID" value="WUS22064.1"/>
    <property type="molecule type" value="Genomic_DNA"/>
</dbReference>
<feature type="transmembrane region" description="Helical" evidence="1">
    <location>
        <begin position="27"/>
        <end position="51"/>
    </location>
</feature>
<organism evidence="2 3">
    <name type="scientific">Streptomyces caniferus</name>
    <dbReference type="NCBI Taxonomy" id="285557"/>
    <lineage>
        <taxon>Bacteria</taxon>
        <taxon>Bacillati</taxon>
        <taxon>Actinomycetota</taxon>
        <taxon>Actinomycetes</taxon>
        <taxon>Kitasatosporales</taxon>
        <taxon>Streptomycetaceae</taxon>
        <taxon>Streptomyces</taxon>
    </lineage>
</organism>
<proteinExistence type="predicted"/>
<accession>A0ABZ1VJ17</accession>
<sequence>MIVLVLLMTTVTLARFGLVDFVHDLTFAGRLTGAVLLVVSFTTLVGAAAVLDHCIRQSFPYSGLVALIGTFAALLTNAMLLVQTFKDGESAGYQALFSALTAGSAYAVFAVWRTSVVIPAPKRVAAAVIVSSVIAIANFGYQNLYQPNQRETRPIITLSMGKPVLSKDRTAFAVPVDITLHNHGDVGFYVLGTEFHAMGKQVPLSPKDRLRQQWRTDAEQWSKSSDFYPLSRREIHQPGELVEAKPWMPEGNWVESNDTFTTRVVVQLPMDTPYDQVAFYASAGLARKDRLVLQSPLNFVAYSWGREKVPGWMKKQQKGGLDSLIYRARVHENNAIDEHTRVPRLISVYWTFGTHGAKVQTSITRKGEENRIATQAESGEVSSRYGLVNLVTGPVERTLWDIKSRR</sequence>
<feature type="transmembrane region" description="Helical" evidence="1">
    <location>
        <begin position="124"/>
        <end position="141"/>
    </location>
</feature>
<keyword evidence="1" id="KW-0812">Transmembrane</keyword>
<feature type="transmembrane region" description="Helical" evidence="1">
    <location>
        <begin position="91"/>
        <end position="112"/>
    </location>
</feature>
<dbReference type="RefSeq" id="WP_329127239.1">
    <property type="nucleotide sequence ID" value="NZ_CP108473.1"/>
</dbReference>
<dbReference type="Proteomes" id="UP001432292">
    <property type="component" value="Chromosome"/>
</dbReference>
<keyword evidence="1" id="KW-0472">Membrane</keyword>
<evidence type="ECO:0000256" key="1">
    <source>
        <dbReference type="SAM" id="Phobius"/>
    </source>
</evidence>
<reference evidence="2" key="1">
    <citation type="submission" date="2022-10" db="EMBL/GenBank/DDBJ databases">
        <title>The complete genomes of actinobacterial strains from the NBC collection.</title>
        <authorList>
            <person name="Joergensen T.S."/>
            <person name="Alvarez Arevalo M."/>
            <person name="Sterndorff E.B."/>
            <person name="Faurdal D."/>
            <person name="Vuksanovic O."/>
            <person name="Mourched A.-S."/>
            <person name="Charusanti P."/>
            <person name="Shaw S."/>
            <person name="Blin K."/>
            <person name="Weber T."/>
        </authorList>
    </citation>
    <scope>NUCLEOTIDE SEQUENCE</scope>
    <source>
        <strain evidence="2">NBC_01256</strain>
    </source>
</reference>
<gene>
    <name evidence="2" type="ORF">OG727_07030</name>
</gene>
<feature type="transmembrane region" description="Helical" evidence="1">
    <location>
        <begin position="63"/>
        <end position="85"/>
    </location>
</feature>